<organism evidence="9 10">
    <name type="scientific">Drosophila busckii</name>
    <name type="common">Fruit fly</name>
    <dbReference type="NCBI Taxonomy" id="30019"/>
    <lineage>
        <taxon>Eukaryota</taxon>
        <taxon>Metazoa</taxon>
        <taxon>Ecdysozoa</taxon>
        <taxon>Arthropoda</taxon>
        <taxon>Hexapoda</taxon>
        <taxon>Insecta</taxon>
        <taxon>Pterygota</taxon>
        <taxon>Neoptera</taxon>
        <taxon>Endopterygota</taxon>
        <taxon>Diptera</taxon>
        <taxon>Brachycera</taxon>
        <taxon>Muscomorpha</taxon>
        <taxon>Ephydroidea</taxon>
        <taxon>Drosophilidae</taxon>
        <taxon>Drosophila</taxon>
    </lineage>
</organism>
<dbReference type="PANTHER" id="PTHR24067">
    <property type="entry name" value="UBIQUITIN-CONJUGATING ENZYME E2"/>
    <property type="match status" value="1"/>
</dbReference>
<dbReference type="Proteomes" id="UP000494163">
    <property type="component" value="Chromosome 3L"/>
</dbReference>
<evidence type="ECO:0000256" key="6">
    <source>
        <dbReference type="PROSITE-ProRule" id="PRU10133"/>
    </source>
</evidence>
<evidence type="ECO:0000256" key="4">
    <source>
        <dbReference type="ARBA" id="ARBA00022786"/>
    </source>
</evidence>
<dbReference type="InterPro" id="IPR000608">
    <property type="entry name" value="UBC"/>
</dbReference>
<name>A0A0M4EYP8_DROBS</name>
<dbReference type="PROSITE" id="PS50127">
    <property type="entry name" value="UBC_2"/>
    <property type="match status" value="1"/>
</dbReference>
<dbReference type="GO" id="GO:0061631">
    <property type="term" value="F:ubiquitin conjugating enzyme activity"/>
    <property type="evidence" value="ECO:0007669"/>
    <property type="project" value="UniProtKB-EC"/>
</dbReference>
<dbReference type="EMBL" id="CP012525">
    <property type="protein sequence ID" value="ALC43370.1"/>
    <property type="molecule type" value="Genomic_DNA"/>
</dbReference>
<keyword evidence="4 7" id="KW-0833">Ubl conjugation pathway</keyword>
<dbReference type="OrthoDB" id="9978460at2759"/>
<dbReference type="SUPFAM" id="SSF54495">
    <property type="entry name" value="UBC-like"/>
    <property type="match status" value="1"/>
</dbReference>
<dbReference type="SMART" id="SM00212">
    <property type="entry name" value="UBCc"/>
    <property type="match status" value="1"/>
</dbReference>
<dbReference type="PROSITE" id="PS00183">
    <property type="entry name" value="UBC_1"/>
    <property type="match status" value="1"/>
</dbReference>
<dbReference type="InterPro" id="IPR050113">
    <property type="entry name" value="Ub_conjugating_enzyme"/>
</dbReference>
<evidence type="ECO:0000256" key="5">
    <source>
        <dbReference type="ARBA" id="ARBA00067751"/>
    </source>
</evidence>
<evidence type="ECO:0000256" key="7">
    <source>
        <dbReference type="RuleBase" id="RU362109"/>
    </source>
</evidence>
<dbReference type="InterPro" id="IPR023313">
    <property type="entry name" value="UBQ-conjugating_AS"/>
</dbReference>
<proteinExistence type="inferred from homology"/>
<comment type="similarity">
    <text evidence="7">Belongs to the ubiquitin-conjugating enzyme family.</text>
</comment>
<keyword evidence="10" id="KW-1185">Reference proteome</keyword>
<keyword evidence="7" id="KW-0067">ATP-binding</keyword>
<sequence>MAKEEPIMDGPKRMQNELKLMMEYKDLSQLKFVEAEKDNIYKWTALLMPKDPPYDKGAFNLEIDFPKDYPFMPPVLHLNTKIYHPNVNERGQLCLPILELEHWKPTTRIDNVLQCFVATINDPQPENAYIEEIAGQFVNDYQKFFKTAESWVARYSAHRPSDQELAAIARRKKRAAMK</sequence>
<evidence type="ECO:0000313" key="10">
    <source>
        <dbReference type="Proteomes" id="UP000494163"/>
    </source>
</evidence>
<dbReference type="OMA" id="INDPQPD"/>
<evidence type="ECO:0000259" key="8">
    <source>
        <dbReference type="PROSITE" id="PS50127"/>
    </source>
</evidence>
<dbReference type="InterPro" id="IPR016135">
    <property type="entry name" value="UBQ-conjugating_enzyme/RWD"/>
</dbReference>
<protein>
    <recommendedName>
        <fullName evidence="5">Ubiquitin-conjugating enzyme E2-18 kDa</fullName>
        <ecNumber evidence="2">2.3.2.23</ecNumber>
    </recommendedName>
</protein>
<comment type="catalytic activity">
    <reaction evidence="1">
        <text>S-ubiquitinyl-[E1 ubiquitin-activating enzyme]-L-cysteine + [E2 ubiquitin-conjugating enzyme]-L-cysteine = [E1 ubiquitin-activating enzyme]-L-cysteine + S-ubiquitinyl-[E2 ubiquitin-conjugating enzyme]-L-cysteine.</text>
        <dbReference type="EC" id="2.3.2.23"/>
    </reaction>
</comment>
<dbReference type="STRING" id="30019.A0A0M4EYP8"/>
<evidence type="ECO:0000256" key="1">
    <source>
        <dbReference type="ARBA" id="ARBA00000485"/>
    </source>
</evidence>
<keyword evidence="3" id="KW-0808">Transferase</keyword>
<evidence type="ECO:0000256" key="2">
    <source>
        <dbReference type="ARBA" id="ARBA00012486"/>
    </source>
</evidence>
<dbReference type="Gene3D" id="3.10.110.10">
    <property type="entry name" value="Ubiquitin Conjugating Enzyme"/>
    <property type="match status" value="1"/>
</dbReference>
<evidence type="ECO:0000256" key="3">
    <source>
        <dbReference type="ARBA" id="ARBA00022679"/>
    </source>
</evidence>
<evidence type="ECO:0000313" key="9">
    <source>
        <dbReference type="EMBL" id="ALC43370.1"/>
    </source>
</evidence>
<feature type="active site" description="Glycyl thioester intermediate" evidence="6">
    <location>
        <position position="94"/>
    </location>
</feature>
<accession>A0A0M4EYP8</accession>
<dbReference type="Pfam" id="PF00179">
    <property type="entry name" value="UQ_con"/>
    <property type="match status" value="1"/>
</dbReference>
<feature type="domain" description="UBC core" evidence="8">
    <location>
        <begin position="9"/>
        <end position="157"/>
    </location>
</feature>
<reference evidence="9 10" key="1">
    <citation type="submission" date="2015-08" db="EMBL/GenBank/DDBJ databases">
        <title>Ancestral chromatin configuration constrains chromatin evolution on differentiating sex chromosomes in Drosophila.</title>
        <authorList>
            <person name="Zhou Q."/>
            <person name="Bachtrog D."/>
        </authorList>
    </citation>
    <scope>NUCLEOTIDE SEQUENCE [LARGE SCALE GENOMIC DNA]</scope>
    <source>
        <tissue evidence="9">Whole larvae</tissue>
    </source>
</reference>
<dbReference type="EC" id="2.3.2.23" evidence="2"/>
<keyword evidence="7" id="KW-0547">Nucleotide-binding</keyword>
<dbReference type="FunFam" id="3.10.110.10:FF:000011">
    <property type="entry name" value="Ubiquitin-conjugating enzyme E2 L3"/>
    <property type="match status" value="1"/>
</dbReference>
<dbReference type="GO" id="GO:0005524">
    <property type="term" value="F:ATP binding"/>
    <property type="evidence" value="ECO:0007669"/>
    <property type="project" value="UniProtKB-UniRule"/>
</dbReference>
<dbReference type="AlphaFoldDB" id="A0A0M4EYP8"/>
<gene>
    <name evidence="9" type="ORF">Dbus_chr3Lg536</name>
</gene>